<proteinExistence type="predicted"/>
<dbReference type="PANTHER" id="PTHR33924">
    <property type="entry name" value="CATION-TRANSPORTING ATPASE"/>
    <property type="match status" value="1"/>
</dbReference>
<keyword evidence="3" id="KW-1185">Reference proteome</keyword>
<feature type="region of interest" description="Disordered" evidence="1">
    <location>
        <begin position="54"/>
        <end position="75"/>
    </location>
</feature>
<feature type="compositionally biased region" description="Polar residues" evidence="1">
    <location>
        <begin position="60"/>
        <end position="75"/>
    </location>
</feature>
<name>A0ABC8L6B9_ERUVS</name>
<feature type="compositionally biased region" description="Basic and acidic residues" evidence="1">
    <location>
        <begin position="145"/>
        <end position="157"/>
    </location>
</feature>
<gene>
    <name evidence="2" type="ORF">ERUC_LOCUS31552</name>
</gene>
<feature type="compositionally biased region" description="Basic and acidic residues" evidence="1">
    <location>
        <begin position="11"/>
        <end position="27"/>
    </location>
</feature>
<dbReference type="AlphaFoldDB" id="A0ABC8L6B9"/>
<dbReference type="EMBL" id="CAKOAT010429598">
    <property type="protein sequence ID" value="CAH8371539.1"/>
    <property type="molecule type" value="Genomic_DNA"/>
</dbReference>
<protein>
    <submittedName>
        <fullName evidence="2">Uncharacterized protein</fullName>
    </submittedName>
</protein>
<evidence type="ECO:0000313" key="3">
    <source>
        <dbReference type="Proteomes" id="UP001642260"/>
    </source>
</evidence>
<evidence type="ECO:0000313" key="2">
    <source>
        <dbReference type="EMBL" id="CAH8371539.1"/>
    </source>
</evidence>
<evidence type="ECO:0000256" key="1">
    <source>
        <dbReference type="SAM" id="MobiDB-lite"/>
    </source>
</evidence>
<dbReference type="PANTHER" id="PTHR33924:SF4">
    <property type="match status" value="1"/>
</dbReference>
<accession>A0ABC8L6B9</accession>
<comment type="caution">
    <text evidence="2">The sequence shown here is derived from an EMBL/GenBank/DDBJ whole genome shotgun (WGS) entry which is preliminary data.</text>
</comment>
<organism evidence="2 3">
    <name type="scientific">Eruca vesicaria subsp. sativa</name>
    <name type="common">Garden rocket</name>
    <name type="synonym">Eruca sativa</name>
    <dbReference type="NCBI Taxonomy" id="29727"/>
    <lineage>
        <taxon>Eukaryota</taxon>
        <taxon>Viridiplantae</taxon>
        <taxon>Streptophyta</taxon>
        <taxon>Embryophyta</taxon>
        <taxon>Tracheophyta</taxon>
        <taxon>Spermatophyta</taxon>
        <taxon>Magnoliopsida</taxon>
        <taxon>eudicotyledons</taxon>
        <taxon>Gunneridae</taxon>
        <taxon>Pentapetalae</taxon>
        <taxon>rosids</taxon>
        <taxon>malvids</taxon>
        <taxon>Brassicales</taxon>
        <taxon>Brassicaceae</taxon>
        <taxon>Brassiceae</taxon>
        <taxon>Eruca</taxon>
    </lineage>
</organism>
<feature type="compositionally biased region" description="Polar residues" evidence="1">
    <location>
        <begin position="1"/>
        <end position="10"/>
    </location>
</feature>
<reference evidence="2 3" key="1">
    <citation type="submission" date="2022-03" db="EMBL/GenBank/DDBJ databases">
        <authorList>
            <person name="Macdonald S."/>
            <person name="Ahmed S."/>
            <person name="Newling K."/>
        </authorList>
    </citation>
    <scope>NUCLEOTIDE SEQUENCE [LARGE SCALE GENOMIC DNA]</scope>
</reference>
<feature type="region of interest" description="Disordered" evidence="1">
    <location>
        <begin position="1"/>
        <end position="32"/>
    </location>
</feature>
<sequence length="386" mass="42765">MHLHSIQHSDSLSRENRNEDGPDKNDELQDLASDVLAKDVNTCVVTKATSVSKDDDRLVPNNTLTETPNGNDDSNYCETRGGVHFDAVSNNISVLKPKEVTTKSVVSPSEKSDPMRRWMEMKENGFLSGPLGGPVASRKRKNKKRGDSSKKRNVVPKKDQKVVVVSNVTTPPSGLLAELKPGILKNVRSKEQVYSFLEALIRNADLNVRDKVLASKLPSTTVSDDHAISFINPEQAVEAATVASQWLEFLHQDFSERISALQDSRNRVDDTLKAELPLLVSSSKESSSANQECTVTEAHRLNWSARFNQFKKHLHDEEQDLEHCLNQVKDMQSQCNEGLRQMNESSCGKDGTNQKTNLAVQAAAASIFSTCRFILSKMKPPPPNSS</sequence>
<dbReference type="Proteomes" id="UP001642260">
    <property type="component" value="Unassembled WGS sequence"/>
</dbReference>
<feature type="region of interest" description="Disordered" evidence="1">
    <location>
        <begin position="124"/>
        <end position="157"/>
    </location>
</feature>